<evidence type="ECO:0000259" key="2">
    <source>
        <dbReference type="Pfam" id="PF01844"/>
    </source>
</evidence>
<dbReference type="InterPro" id="IPR003615">
    <property type="entry name" value="HNH_nuc"/>
</dbReference>
<sequence>MHVRLTARPGPCSKSEGVTPSRNPRTASATGSRLPCMECEVAGCERGAAKMNRWCDKHYRRWRLYGDPDAPLLKKPVAAACRYDGCGRKVIAFDLCKHHYYAERRAAERAARPVLPPPPPGMRRVPTRPNELIPVACSIEGCDQPPKVRGWCGAHYQRWRRFGDPEFFPPQVDTSCTVEGCGKPTNARGFCSSHYYRWHTYGDPLYSKNKPRVREQVVDVPPRPCATCGEQFKPANHVQRYCGRRCKPTRAHRGVNSRATVVRLGEANGWTCALCHGAVERDVYWPSPNAGSVDHVVPVVLGGTDAWPNLQLAHLRCNLAKEAVRRGRPN</sequence>
<dbReference type="Gene3D" id="1.10.30.50">
    <property type="match status" value="1"/>
</dbReference>
<name>A0A4V2NXL8_9ACTN</name>
<reference evidence="3 4" key="1">
    <citation type="submission" date="2019-03" db="EMBL/GenBank/DDBJ databases">
        <authorList>
            <person name="Kim M.K.M."/>
        </authorList>
    </citation>
    <scope>NUCLEOTIDE SEQUENCE [LARGE SCALE GENOMIC DNA]</scope>
    <source>
        <strain evidence="3 4">18JY15-6</strain>
    </source>
</reference>
<protein>
    <recommendedName>
        <fullName evidence="2">HNH domain-containing protein</fullName>
    </recommendedName>
</protein>
<feature type="region of interest" description="Disordered" evidence="1">
    <location>
        <begin position="1"/>
        <end position="31"/>
    </location>
</feature>
<dbReference type="GO" id="GO:0008270">
    <property type="term" value="F:zinc ion binding"/>
    <property type="evidence" value="ECO:0007669"/>
    <property type="project" value="InterPro"/>
</dbReference>
<comment type="caution">
    <text evidence="3">The sequence shown here is derived from an EMBL/GenBank/DDBJ whole genome shotgun (WGS) entry which is preliminary data.</text>
</comment>
<gene>
    <name evidence="3" type="ORF">EPD65_14590</name>
</gene>
<dbReference type="CDD" id="cd00085">
    <property type="entry name" value="HNHc"/>
    <property type="match status" value="1"/>
</dbReference>
<feature type="domain" description="HNH" evidence="2">
    <location>
        <begin position="289"/>
        <end position="322"/>
    </location>
</feature>
<dbReference type="Pfam" id="PF01844">
    <property type="entry name" value="HNH"/>
    <property type="match status" value="1"/>
</dbReference>
<organism evidence="3 4">
    <name type="scientific">Nocardioides jejuensis</name>
    <dbReference type="NCBI Taxonomy" id="2502782"/>
    <lineage>
        <taxon>Bacteria</taxon>
        <taxon>Bacillati</taxon>
        <taxon>Actinomycetota</taxon>
        <taxon>Actinomycetes</taxon>
        <taxon>Propionibacteriales</taxon>
        <taxon>Nocardioidaceae</taxon>
        <taxon>Nocardioides</taxon>
    </lineage>
</organism>
<evidence type="ECO:0000313" key="3">
    <source>
        <dbReference type="EMBL" id="TCJ21652.1"/>
    </source>
</evidence>
<evidence type="ECO:0000313" key="4">
    <source>
        <dbReference type="Proteomes" id="UP000295453"/>
    </source>
</evidence>
<dbReference type="Proteomes" id="UP000295453">
    <property type="component" value="Unassembled WGS sequence"/>
</dbReference>
<evidence type="ECO:0000256" key="1">
    <source>
        <dbReference type="SAM" id="MobiDB-lite"/>
    </source>
</evidence>
<proteinExistence type="predicted"/>
<dbReference type="OrthoDB" id="9802901at2"/>
<dbReference type="GO" id="GO:0003676">
    <property type="term" value="F:nucleic acid binding"/>
    <property type="evidence" value="ECO:0007669"/>
    <property type="project" value="InterPro"/>
</dbReference>
<keyword evidence="4" id="KW-1185">Reference proteome</keyword>
<dbReference type="GO" id="GO:0004519">
    <property type="term" value="F:endonuclease activity"/>
    <property type="evidence" value="ECO:0007669"/>
    <property type="project" value="InterPro"/>
</dbReference>
<dbReference type="InterPro" id="IPR002711">
    <property type="entry name" value="HNH"/>
</dbReference>
<feature type="compositionally biased region" description="Polar residues" evidence="1">
    <location>
        <begin position="16"/>
        <end position="31"/>
    </location>
</feature>
<dbReference type="AlphaFoldDB" id="A0A4V2NXL8"/>
<accession>A0A4V2NXL8</accession>
<dbReference type="EMBL" id="SJZJ01000031">
    <property type="protein sequence ID" value="TCJ21652.1"/>
    <property type="molecule type" value="Genomic_DNA"/>
</dbReference>